<dbReference type="PANTHER" id="PTHR43877:SF2">
    <property type="entry name" value="AMINOALKYLPHOSPHONATE N-ACETYLTRANSFERASE-RELATED"/>
    <property type="match status" value="1"/>
</dbReference>
<dbReference type="RefSeq" id="WP_121191445.1">
    <property type="nucleotide sequence ID" value="NZ_RBWV01000001.1"/>
</dbReference>
<dbReference type="PANTHER" id="PTHR43877">
    <property type="entry name" value="AMINOALKYLPHOSPHONATE N-ACETYLTRANSFERASE-RELATED-RELATED"/>
    <property type="match status" value="1"/>
</dbReference>
<dbReference type="AlphaFoldDB" id="A0A420XVS2"/>
<name>A0A420XVS2_9ACTN</name>
<dbReference type="InParanoid" id="A0A420XVS2"/>
<dbReference type="InterPro" id="IPR016181">
    <property type="entry name" value="Acyl_CoA_acyltransferase"/>
</dbReference>
<dbReference type="FunCoup" id="A0A420XVS2">
    <property type="interactions" value="4"/>
</dbReference>
<evidence type="ECO:0000256" key="2">
    <source>
        <dbReference type="ARBA" id="ARBA00023315"/>
    </source>
</evidence>
<evidence type="ECO:0000313" key="5">
    <source>
        <dbReference type="Proteomes" id="UP000281955"/>
    </source>
</evidence>
<keyword evidence="2 4" id="KW-0012">Acyltransferase</keyword>
<dbReference type="PROSITE" id="PS51186">
    <property type="entry name" value="GNAT"/>
    <property type="match status" value="1"/>
</dbReference>
<keyword evidence="5" id="KW-1185">Reference proteome</keyword>
<dbReference type="Proteomes" id="UP000281955">
    <property type="component" value="Unassembled WGS sequence"/>
</dbReference>
<accession>A0A420XVS2</accession>
<dbReference type="InterPro" id="IPR050832">
    <property type="entry name" value="Bact_Acetyltransf"/>
</dbReference>
<reference evidence="4 5" key="1">
    <citation type="submission" date="2018-10" db="EMBL/GenBank/DDBJ databases">
        <title>Genomic Encyclopedia of Archaeal and Bacterial Type Strains, Phase II (KMG-II): from individual species to whole genera.</title>
        <authorList>
            <person name="Goeker M."/>
        </authorList>
    </citation>
    <scope>NUCLEOTIDE SEQUENCE [LARGE SCALE GENOMIC DNA]</scope>
    <source>
        <strain evidence="4 5">RP-AC37</strain>
    </source>
</reference>
<sequence>MQAAGVRIEQVHGDDGFALAWGIRFEVFVEEQQVPVELERDDLDAVATHWVAFLGDEPMGTVRLVAEDGGVAHLGRLAVRKPARGTGLGRQLVAVVEDQGRRLGLERCVLGAQVQAMPFYERLGYAAFGDEFDDAGIPHRWMAKPLR</sequence>
<dbReference type="CDD" id="cd04301">
    <property type="entry name" value="NAT_SF"/>
    <property type="match status" value="1"/>
</dbReference>
<organism evidence="4 5">
    <name type="scientific">Motilibacter peucedani</name>
    <dbReference type="NCBI Taxonomy" id="598650"/>
    <lineage>
        <taxon>Bacteria</taxon>
        <taxon>Bacillati</taxon>
        <taxon>Actinomycetota</taxon>
        <taxon>Actinomycetes</taxon>
        <taxon>Motilibacterales</taxon>
        <taxon>Motilibacteraceae</taxon>
        <taxon>Motilibacter</taxon>
    </lineage>
</organism>
<proteinExistence type="predicted"/>
<evidence type="ECO:0000259" key="3">
    <source>
        <dbReference type="PROSITE" id="PS51186"/>
    </source>
</evidence>
<dbReference type="Pfam" id="PF13673">
    <property type="entry name" value="Acetyltransf_10"/>
    <property type="match status" value="1"/>
</dbReference>
<comment type="caution">
    <text evidence="4">The sequence shown here is derived from an EMBL/GenBank/DDBJ whole genome shotgun (WGS) entry which is preliminary data.</text>
</comment>
<feature type="domain" description="N-acetyltransferase" evidence="3">
    <location>
        <begin position="6"/>
        <end position="147"/>
    </location>
</feature>
<dbReference type="Gene3D" id="3.40.630.30">
    <property type="match status" value="1"/>
</dbReference>
<evidence type="ECO:0000313" key="4">
    <source>
        <dbReference type="EMBL" id="RKS84274.1"/>
    </source>
</evidence>
<dbReference type="SUPFAM" id="SSF55729">
    <property type="entry name" value="Acyl-CoA N-acyltransferases (Nat)"/>
    <property type="match status" value="1"/>
</dbReference>
<evidence type="ECO:0000256" key="1">
    <source>
        <dbReference type="ARBA" id="ARBA00022679"/>
    </source>
</evidence>
<gene>
    <name evidence="4" type="ORF">CLV35_0091</name>
</gene>
<dbReference type="OrthoDB" id="9796171at2"/>
<dbReference type="EMBL" id="RBWV01000001">
    <property type="protein sequence ID" value="RKS84274.1"/>
    <property type="molecule type" value="Genomic_DNA"/>
</dbReference>
<dbReference type="InterPro" id="IPR000182">
    <property type="entry name" value="GNAT_dom"/>
</dbReference>
<dbReference type="GO" id="GO:0016747">
    <property type="term" value="F:acyltransferase activity, transferring groups other than amino-acyl groups"/>
    <property type="evidence" value="ECO:0007669"/>
    <property type="project" value="InterPro"/>
</dbReference>
<keyword evidence="1 4" id="KW-0808">Transferase</keyword>
<protein>
    <submittedName>
        <fullName evidence="4">Putative GNAT family N-acyltransferase</fullName>
    </submittedName>
</protein>